<dbReference type="EC" id="6.-.-.-" evidence="2"/>
<dbReference type="AlphaFoldDB" id="A0A1T4M3N3"/>
<dbReference type="EMBL" id="FUXM01000003">
    <property type="protein sequence ID" value="SJZ61552.1"/>
    <property type="molecule type" value="Genomic_DNA"/>
</dbReference>
<proteinExistence type="inferred from homology"/>
<dbReference type="HAMAP" id="MF_01867">
    <property type="entry name" value="BshC"/>
    <property type="match status" value="1"/>
</dbReference>
<sequence>MKKRTIAEHYIHDFASLAWRFDLDWRQPQHWRQQLKRVIDSYRLGTVVSEPLARFQRELGAGEKAVENARSLAERGTVAIVTGQQAGLATGPLYTIYKALAVLKAARELAEREQSKVIPVFWLASEDHDWLEINHCYWPGRQWRWPDPPGAGRKPAGLLAMTMAMEQTIWEMIRCLPEGTGRTETGEWLAAALKGAGSPAGWVARLLARLLGEQGLVIVDPMLPELRQALQPFWQETLAKGAEIPALICQAGEQLAAAGWQPALAMAPDRTGLFYLQNDERIALTLQELTFGLELAVQEPVRLSCSVATRPLAQDRLLPTVAYVAGPGELAYYAQLREVYHLFGQTMPILLPRWSVTLVEPEQKKVLNQWQLSLPELAELEQQEIDLRLASRAGWNHEQLLADLRERWQKEHAELFTHLAQLEPELELLQARNWNYISYQLDYLKGKVEQKLRRQYRQQIDALLAARQTLWPGGKRQERVLNLTWFLSRWGKGWLHHLLHAPLDWGQHYYLELGGSEDGYHLYQG</sequence>
<dbReference type="InterPro" id="IPR011199">
    <property type="entry name" value="Bacillithiol_biosynth_BshC"/>
</dbReference>
<dbReference type="Pfam" id="PF10079">
    <property type="entry name" value="Rossmann-like_BshC"/>
    <property type="match status" value="1"/>
</dbReference>
<comment type="similarity">
    <text evidence="2">Belongs to the BshC family.</text>
</comment>
<dbReference type="OrthoDB" id="9765151at2"/>
<dbReference type="InterPro" id="IPR055398">
    <property type="entry name" value="Rossmann-like_BshC"/>
</dbReference>
<dbReference type="Pfam" id="PF24850">
    <property type="entry name" value="CC_BshC"/>
    <property type="match status" value="1"/>
</dbReference>
<protein>
    <recommendedName>
        <fullName evidence="2">Putative cysteine ligase BshC</fullName>
        <ecNumber evidence="2">6.-.-.-</ecNumber>
    </recommendedName>
</protein>
<evidence type="ECO:0000256" key="1">
    <source>
        <dbReference type="ARBA" id="ARBA00022598"/>
    </source>
</evidence>
<name>A0A1T4M3N3_9FIRM</name>
<dbReference type="Proteomes" id="UP000189933">
    <property type="component" value="Unassembled WGS sequence"/>
</dbReference>
<keyword evidence="1 2" id="KW-0436">Ligase</keyword>
<gene>
    <name evidence="2" type="primary">bshC</name>
    <name evidence="5" type="ORF">SAMN02745885_00411</name>
</gene>
<evidence type="ECO:0000259" key="4">
    <source>
        <dbReference type="Pfam" id="PF24850"/>
    </source>
</evidence>
<dbReference type="NCBIfam" id="TIGR03998">
    <property type="entry name" value="thiol_BshC"/>
    <property type="match status" value="1"/>
</dbReference>
<dbReference type="PIRSF" id="PIRSF012535">
    <property type="entry name" value="UCP012535"/>
    <property type="match status" value="1"/>
</dbReference>
<evidence type="ECO:0000259" key="3">
    <source>
        <dbReference type="Pfam" id="PF10079"/>
    </source>
</evidence>
<dbReference type="RefSeq" id="WP_078664563.1">
    <property type="nucleotide sequence ID" value="NZ_FUXM01000003.1"/>
</dbReference>
<accession>A0A1T4M3N3</accession>
<dbReference type="InterPro" id="IPR055399">
    <property type="entry name" value="CC_BshC"/>
</dbReference>
<keyword evidence="6" id="KW-1185">Reference proteome</keyword>
<feature type="domain" description="Bacillithiol biosynthesis BshC C-terminal coiled-coil" evidence="4">
    <location>
        <begin position="356"/>
        <end position="506"/>
    </location>
</feature>
<evidence type="ECO:0000313" key="5">
    <source>
        <dbReference type="EMBL" id="SJZ61552.1"/>
    </source>
</evidence>
<evidence type="ECO:0000256" key="2">
    <source>
        <dbReference type="HAMAP-Rule" id="MF_01867"/>
    </source>
</evidence>
<comment type="function">
    <text evidence="2">Involved in bacillithiol (BSH) biosynthesis. May catalyze the last step of the pathway, the addition of cysteine to glucosamine malate (GlcN-Mal) to generate BSH.</text>
</comment>
<evidence type="ECO:0000313" key="6">
    <source>
        <dbReference type="Proteomes" id="UP000189933"/>
    </source>
</evidence>
<reference evidence="6" key="1">
    <citation type="submission" date="2017-02" db="EMBL/GenBank/DDBJ databases">
        <authorList>
            <person name="Varghese N."/>
            <person name="Submissions S."/>
        </authorList>
    </citation>
    <scope>NUCLEOTIDE SEQUENCE [LARGE SCALE GENOMIC DNA]</scope>
    <source>
        <strain evidence="6">DSM 16521</strain>
    </source>
</reference>
<organism evidence="5 6">
    <name type="scientific">Carboxydocella sporoproducens DSM 16521</name>
    <dbReference type="NCBI Taxonomy" id="1121270"/>
    <lineage>
        <taxon>Bacteria</taxon>
        <taxon>Bacillati</taxon>
        <taxon>Bacillota</taxon>
        <taxon>Clostridia</taxon>
        <taxon>Eubacteriales</taxon>
        <taxon>Clostridiales Family XVI. Incertae Sedis</taxon>
        <taxon>Carboxydocella</taxon>
    </lineage>
</organism>
<feature type="domain" description="Bacillithiol biosynthesis BshC N-terminal Rossmann-like" evidence="3">
    <location>
        <begin position="3"/>
        <end position="353"/>
    </location>
</feature>
<dbReference type="GO" id="GO:0016874">
    <property type="term" value="F:ligase activity"/>
    <property type="evidence" value="ECO:0007669"/>
    <property type="project" value="UniProtKB-UniRule"/>
</dbReference>